<gene>
    <name evidence="1" type="ORF">P691DRAFT_619522</name>
</gene>
<dbReference type="OrthoDB" id="3268967at2759"/>
<dbReference type="Proteomes" id="UP000807342">
    <property type="component" value="Unassembled WGS sequence"/>
</dbReference>
<evidence type="ECO:0000313" key="2">
    <source>
        <dbReference type="Proteomes" id="UP000807342"/>
    </source>
</evidence>
<dbReference type="AlphaFoldDB" id="A0A9P5X166"/>
<feature type="non-terminal residue" evidence="1">
    <location>
        <position position="89"/>
    </location>
</feature>
<comment type="caution">
    <text evidence="1">The sequence shown here is derived from an EMBL/GenBank/DDBJ whole genome shotgun (WGS) entry which is preliminary data.</text>
</comment>
<protein>
    <submittedName>
        <fullName evidence="1">Uncharacterized protein</fullName>
    </submittedName>
</protein>
<accession>A0A9P5X166</accession>
<organism evidence="1 2">
    <name type="scientific">Macrolepiota fuliginosa MF-IS2</name>
    <dbReference type="NCBI Taxonomy" id="1400762"/>
    <lineage>
        <taxon>Eukaryota</taxon>
        <taxon>Fungi</taxon>
        <taxon>Dikarya</taxon>
        <taxon>Basidiomycota</taxon>
        <taxon>Agaricomycotina</taxon>
        <taxon>Agaricomycetes</taxon>
        <taxon>Agaricomycetidae</taxon>
        <taxon>Agaricales</taxon>
        <taxon>Agaricineae</taxon>
        <taxon>Agaricaceae</taxon>
        <taxon>Macrolepiota</taxon>
    </lineage>
</organism>
<sequence>MNTVSSATGFSGFQLHLGTSPRLILPIVKEPMDEVESPVQFMEQLTGDVGSAMDNLLEAKVTQAHHTNKHCTDAFPYWVGDLVWLSSKN</sequence>
<dbReference type="EMBL" id="MU151807">
    <property type="protein sequence ID" value="KAF9441719.1"/>
    <property type="molecule type" value="Genomic_DNA"/>
</dbReference>
<keyword evidence="2" id="KW-1185">Reference proteome</keyword>
<name>A0A9P5X166_9AGAR</name>
<proteinExistence type="predicted"/>
<evidence type="ECO:0000313" key="1">
    <source>
        <dbReference type="EMBL" id="KAF9441719.1"/>
    </source>
</evidence>
<reference evidence="1" key="1">
    <citation type="submission" date="2020-11" db="EMBL/GenBank/DDBJ databases">
        <authorList>
            <consortium name="DOE Joint Genome Institute"/>
            <person name="Ahrendt S."/>
            <person name="Riley R."/>
            <person name="Andreopoulos W."/>
            <person name="Labutti K."/>
            <person name="Pangilinan J."/>
            <person name="Ruiz-Duenas F.J."/>
            <person name="Barrasa J.M."/>
            <person name="Sanchez-Garcia M."/>
            <person name="Camarero S."/>
            <person name="Miyauchi S."/>
            <person name="Serrano A."/>
            <person name="Linde D."/>
            <person name="Babiker R."/>
            <person name="Drula E."/>
            <person name="Ayuso-Fernandez I."/>
            <person name="Pacheco R."/>
            <person name="Padilla G."/>
            <person name="Ferreira P."/>
            <person name="Barriuso J."/>
            <person name="Kellner H."/>
            <person name="Castanera R."/>
            <person name="Alfaro M."/>
            <person name="Ramirez L."/>
            <person name="Pisabarro A.G."/>
            <person name="Kuo A."/>
            <person name="Tritt A."/>
            <person name="Lipzen A."/>
            <person name="He G."/>
            <person name="Yan M."/>
            <person name="Ng V."/>
            <person name="Cullen D."/>
            <person name="Martin F."/>
            <person name="Rosso M.-N."/>
            <person name="Henrissat B."/>
            <person name="Hibbett D."/>
            <person name="Martinez A.T."/>
            <person name="Grigoriev I.V."/>
        </authorList>
    </citation>
    <scope>NUCLEOTIDE SEQUENCE</scope>
    <source>
        <strain evidence="1">MF-IS2</strain>
    </source>
</reference>